<feature type="domain" description="Secretion system C-terminal sorting" evidence="2">
    <location>
        <begin position="254"/>
        <end position="321"/>
    </location>
</feature>
<accession>A0A5M7BHN3</accession>
<dbReference type="Proteomes" id="UP000322315">
    <property type="component" value="Unassembled WGS sequence"/>
</dbReference>
<reference evidence="4 5" key="2">
    <citation type="submission" date="2019-07" db="EMBL/GenBank/DDBJ databases">
        <title>Algibacter marinivivus sp. nov., isolated from the surface of a marine red alga.</title>
        <authorList>
            <person name="Zhong X."/>
            <person name="Xu W."/>
            <person name="Zhang Y."/>
            <person name="Zhang Q."/>
            <person name="Du Z."/>
        </authorList>
    </citation>
    <scope>NUCLEOTIDE SEQUENCE [LARGE SCALE GENOMIC DNA]</scope>
    <source>
        <strain evidence="4 5">RU-4-M-4</strain>
    </source>
</reference>
<protein>
    <submittedName>
        <fullName evidence="3">T9SS type A sorting domain-containing protein</fullName>
    </submittedName>
</protein>
<evidence type="ECO:0000313" key="6">
    <source>
        <dbReference type="Proteomes" id="UP000322315"/>
    </source>
</evidence>
<keyword evidence="5" id="KW-1185">Reference proteome</keyword>
<name>A0A5M7BHN3_9FLAO</name>
<evidence type="ECO:0000259" key="2">
    <source>
        <dbReference type="Pfam" id="PF18962"/>
    </source>
</evidence>
<dbReference type="AlphaFoldDB" id="A0A5M7BHN3"/>
<dbReference type="NCBIfam" id="TIGR04183">
    <property type="entry name" value="Por_Secre_tail"/>
    <property type="match status" value="1"/>
</dbReference>
<evidence type="ECO:0000313" key="5">
    <source>
        <dbReference type="Proteomes" id="UP000315145"/>
    </source>
</evidence>
<reference evidence="3" key="3">
    <citation type="submission" date="2019-09" db="EMBL/GenBank/DDBJ databases">
        <authorList>
            <person name="Zhang D.-C."/>
        </authorList>
    </citation>
    <scope>NUCLEOTIDE SEQUENCE</scope>
    <source>
        <strain evidence="3">RU-4-M-4</strain>
    </source>
</reference>
<dbReference type="OrthoDB" id="5381604at2"/>
<dbReference type="EMBL" id="VWRS01000001">
    <property type="protein sequence ID" value="KAA5828200.1"/>
    <property type="molecule type" value="Genomic_DNA"/>
</dbReference>
<dbReference type="Pfam" id="PF18962">
    <property type="entry name" value="Por_Secre_tail"/>
    <property type="match status" value="1"/>
</dbReference>
<evidence type="ECO:0000313" key="4">
    <source>
        <dbReference type="EMBL" id="TSJ82445.1"/>
    </source>
</evidence>
<proteinExistence type="predicted"/>
<keyword evidence="1" id="KW-0732">Signal</keyword>
<reference evidence="3 6" key="1">
    <citation type="journal article" date="2015" name="Int. J. Syst. Evol. Microbiol.">
        <title>Algibacter amylolyticus sp. nov., isolated from intertidal sediment.</title>
        <authorList>
            <person name="Zhang D.C."/>
            <person name="Wu J."/>
            <person name="Neuner K."/>
            <person name="Yao J."/>
            <person name="Margesin R."/>
        </authorList>
    </citation>
    <scope>NUCLEOTIDE SEQUENCE [LARGE SCALE GENOMIC DNA]</scope>
    <source>
        <strain evidence="3 6">RU-4-M-4</strain>
    </source>
</reference>
<evidence type="ECO:0000313" key="3">
    <source>
        <dbReference type="EMBL" id="KAA5828200.1"/>
    </source>
</evidence>
<evidence type="ECO:0000256" key="1">
    <source>
        <dbReference type="ARBA" id="ARBA00022729"/>
    </source>
</evidence>
<comment type="caution">
    <text evidence="3">The sequence shown here is derived from an EMBL/GenBank/DDBJ whole genome shotgun (WGS) entry which is preliminary data.</text>
</comment>
<sequence length="324" mass="34510">MDANYGDVGASRVIFDMGADTGFVFIDNVSLLGATSTCNNGVMDGDETGIDCGGSCDACVMAPTMAAPAAPARPEADVVSIYSDSYTGNIAFDNFDAGWCGGAAVNGIMIAGNNTLEKKPGIDCHGIDFQSDRQDLSDFTHIHFDFYTNDTDLAGDVFNVKLVDFGGGGSESSALEVNINGGTMPQLVANQWVSVDLDITALGGIVTGSLTRSDIAQIGITTANVTNVWYDNIYLHKNTLLGIEDFNKTVFSTYPNPTKNSWTVKTESTKMTNIQLFDVLGKNVLSMSPNSRETKIDASNLKAGLYFARINTEFGTSSIKLIKN</sequence>
<gene>
    <name evidence="3" type="ORF">F2B50_00990</name>
    <name evidence="4" type="ORF">FPF71_00990</name>
</gene>
<dbReference type="InterPro" id="IPR026444">
    <property type="entry name" value="Secre_tail"/>
</dbReference>
<organism evidence="3 6">
    <name type="scientific">Algibacter amylolyticus</name>
    <dbReference type="NCBI Taxonomy" id="1608400"/>
    <lineage>
        <taxon>Bacteria</taxon>
        <taxon>Pseudomonadati</taxon>
        <taxon>Bacteroidota</taxon>
        <taxon>Flavobacteriia</taxon>
        <taxon>Flavobacteriales</taxon>
        <taxon>Flavobacteriaceae</taxon>
        <taxon>Algibacter</taxon>
    </lineage>
</organism>
<dbReference type="EMBL" id="VMBF01000001">
    <property type="protein sequence ID" value="TSJ82445.1"/>
    <property type="molecule type" value="Genomic_DNA"/>
</dbReference>
<dbReference type="Proteomes" id="UP000315145">
    <property type="component" value="Unassembled WGS sequence"/>
</dbReference>